<dbReference type="GO" id="GO:0061630">
    <property type="term" value="F:ubiquitin protein ligase activity"/>
    <property type="evidence" value="ECO:0007669"/>
    <property type="project" value="InterPro"/>
</dbReference>
<dbReference type="PROSITE" id="PS50089">
    <property type="entry name" value="ZF_RING_2"/>
    <property type="match status" value="1"/>
</dbReference>
<comment type="caution">
    <text evidence="7">The sequence shown here is derived from an EMBL/GenBank/DDBJ whole genome shotgun (WGS) entry which is preliminary data.</text>
</comment>
<dbReference type="InterPro" id="IPR001841">
    <property type="entry name" value="Znf_RING"/>
</dbReference>
<evidence type="ECO:0000256" key="5">
    <source>
        <dbReference type="SAM" id="Phobius"/>
    </source>
</evidence>
<evidence type="ECO:0000313" key="7">
    <source>
        <dbReference type="EMBL" id="KAI5074632.1"/>
    </source>
</evidence>
<dbReference type="SUPFAM" id="SSF57850">
    <property type="entry name" value="RING/U-box"/>
    <property type="match status" value="1"/>
</dbReference>
<dbReference type="EMBL" id="JABFUD020000010">
    <property type="protein sequence ID" value="KAI5074632.1"/>
    <property type="molecule type" value="Genomic_DNA"/>
</dbReference>
<organism evidence="7 8">
    <name type="scientific">Adiantum capillus-veneris</name>
    <name type="common">Maidenhair fern</name>
    <dbReference type="NCBI Taxonomy" id="13818"/>
    <lineage>
        <taxon>Eukaryota</taxon>
        <taxon>Viridiplantae</taxon>
        <taxon>Streptophyta</taxon>
        <taxon>Embryophyta</taxon>
        <taxon>Tracheophyta</taxon>
        <taxon>Polypodiopsida</taxon>
        <taxon>Polypodiidae</taxon>
        <taxon>Polypodiales</taxon>
        <taxon>Pteridineae</taxon>
        <taxon>Pteridaceae</taxon>
        <taxon>Vittarioideae</taxon>
        <taxon>Adiantum</taxon>
    </lineage>
</organism>
<reference evidence="7" key="1">
    <citation type="submission" date="2021-01" db="EMBL/GenBank/DDBJ databases">
        <title>Adiantum capillus-veneris genome.</title>
        <authorList>
            <person name="Fang Y."/>
            <person name="Liao Q."/>
        </authorList>
    </citation>
    <scope>NUCLEOTIDE SEQUENCE</scope>
    <source>
        <strain evidence="7">H3</strain>
        <tissue evidence="7">Leaf</tissue>
    </source>
</reference>
<sequence>MPIIEGVGDELIYAALFAAPIVLFFRSSLGSLGLQILKNGFFTVGSWVTRVWDSMWSRGTSTSIGMADGNGGFLASMVVPPQNDCCSICHDSFTFPCQANCAHWFCGDCILRVWEHASALQPCRCPICRRSINLLIPSHFERSEDPEAQRVLQAVANYNRYFGGGPVSIIQRVRDMPLLLRRLVQDLMDPQRALPLVHRTRIIIYLMLMTFYVFSPLDILPEGDTFSSLGLDGFSEPSHHMLRVVSFLEAVKMHDIIAERKTIFKSRRGQRDE</sequence>
<keyword evidence="5" id="KW-1133">Transmembrane helix</keyword>
<dbReference type="GO" id="GO:0008270">
    <property type="term" value="F:zinc ion binding"/>
    <property type="evidence" value="ECO:0007669"/>
    <property type="project" value="UniProtKB-KW"/>
</dbReference>
<dbReference type="CDD" id="cd16539">
    <property type="entry name" value="RING-HC_RNF113A_B"/>
    <property type="match status" value="1"/>
</dbReference>
<evidence type="ECO:0000259" key="6">
    <source>
        <dbReference type="PROSITE" id="PS50089"/>
    </source>
</evidence>
<dbReference type="InterPro" id="IPR038896">
    <property type="entry name" value="RNF170"/>
</dbReference>
<dbReference type="PROSITE" id="PS00518">
    <property type="entry name" value="ZF_RING_1"/>
    <property type="match status" value="1"/>
</dbReference>
<keyword evidence="8" id="KW-1185">Reference proteome</keyword>
<dbReference type="InterPro" id="IPR013083">
    <property type="entry name" value="Znf_RING/FYVE/PHD"/>
</dbReference>
<keyword evidence="3" id="KW-0862">Zinc</keyword>
<protein>
    <recommendedName>
        <fullName evidence="6">RING-type domain-containing protein</fullName>
    </recommendedName>
</protein>
<keyword evidence="2 4" id="KW-0863">Zinc-finger</keyword>
<dbReference type="PANTHER" id="PTHR22894:SF5">
    <property type="entry name" value="RING-TYPE DOMAIN-CONTAINING PROTEIN"/>
    <property type="match status" value="1"/>
</dbReference>
<feature type="domain" description="RING-type" evidence="6">
    <location>
        <begin position="86"/>
        <end position="129"/>
    </location>
</feature>
<dbReference type="Proteomes" id="UP000886520">
    <property type="component" value="Chromosome 10"/>
</dbReference>
<keyword evidence="5" id="KW-0472">Membrane</keyword>
<dbReference type="InterPro" id="IPR017907">
    <property type="entry name" value="Znf_RING_CS"/>
</dbReference>
<dbReference type="AlphaFoldDB" id="A0A9D4ZHX7"/>
<evidence type="ECO:0000256" key="2">
    <source>
        <dbReference type="ARBA" id="ARBA00022771"/>
    </source>
</evidence>
<feature type="transmembrane region" description="Helical" evidence="5">
    <location>
        <begin position="12"/>
        <end position="29"/>
    </location>
</feature>
<evidence type="ECO:0000256" key="1">
    <source>
        <dbReference type="ARBA" id="ARBA00022723"/>
    </source>
</evidence>
<dbReference type="SMART" id="SM00184">
    <property type="entry name" value="RING"/>
    <property type="match status" value="1"/>
</dbReference>
<dbReference type="PANTHER" id="PTHR22894">
    <property type="entry name" value="RING-TYPE DOMAIN-CONTAINING PROTEIN"/>
    <property type="match status" value="1"/>
</dbReference>
<evidence type="ECO:0000256" key="3">
    <source>
        <dbReference type="ARBA" id="ARBA00022833"/>
    </source>
</evidence>
<name>A0A9D4ZHX7_ADICA</name>
<keyword evidence="5" id="KW-0812">Transmembrane</keyword>
<dbReference type="Gene3D" id="3.30.40.10">
    <property type="entry name" value="Zinc/RING finger domain, C3HC4 (zinc finger)"/>
    <property type="match status" value="1"/>
</dbReference>
<evidence type="ECO:0000256" key="4">
    <source>
        <dbReference type="PROSITE-ProRule" id="PRU00175"/>
    </source>
</evidence>
<accession>A0A9D4ZHX7</accession>
<keyword evidence="1" id="KW-0479">Metal-binding</keyword>
<dbReference type="OrthoDB" id="9049620at2759"/>
<gene>
    <name evidence="7" type="ORF">GOP47_0010593</name>
</gene>
<evidence type="ECO:0000313" key="8">
    <source>
        <dbReference type="Proteomes" id="UP000886520"/>
    </source>
</evidence>
<proteinExistence type="predicted"/>